<keyword evidence="1" id="KW-1133">Transmembrane helix</keyword>
<dbReference type="AlphaFoldDB" id="A0A8D8E1L0"/>
<protein>
    <submittedName>
        <fullName evidence="2">(northern house mosquito) hypothetical protein</fullName>
    </submittedName>
</protein>
<accession>A0A8D8E1L0</accession>
<keyword evidence="1" id="KW-0812">Transmembrane</keyword>
<reference evidence="2" key="1">
    <citation type="submission" date="2021-05" db="EMBL/GenBank/DDBJ databases">
        <authorList>
            <person name="Alioto T."/>
            <person name="Alioto T."/>
            <person name="Gomez Garrido J."/>
        </authorList>
    </citation>
    <scope>NUCLEOTIDE SEQUENCE</scope>
</reference>
<dbReference type="EMBL" id="HBUE01186458">
    <property type="protein sequence ID" value="CAG6522950.1"/>
    <property type="molecule type" value="Transcribed_RNA"/>
</dbReference>
<organism evidence="2">
    <name type="scientific">Culex pipiens</name>
    <name type="common">House mosquito</name>
    <dbReference type="NCBI Taxonomy" id="7175"/>
    <lineage>
        <taxon>Eukaryota</taxon>
        <taxon>Metazoa</taxon>
        <taxon>Ecdysozoa</taxon>
        <taxon>Arthropoda</taxon>
        <taxon>Hexapoda</taxon>
        <taxon>Insecta</taxon>
        <taxon>Pterygota</taxon>
        <taxon>Neoptera</taxon>
        <taxon>Endopterygota</taxon>
        <taxon>Diptera</taxon>
        <taxon>Nematocera</taxon>
        <taxon>Culicoidea</taxon>
        <taxon>Culicidae</taxon>
        <taxon>Culicinae</taxon>
        <taxon>Culicini</taxon>
        <taxon>Culex</taxon>
        <taxon>Culex</taxon>
    </lineage>
</organism>
<evidence type="ECO:0000256" key="1">
    <source>
        <dbReference type="SAM" id="Phobius"/>
    </source>
</evidence>
<sequence length="116" mass="13494">MSYFRTLSKIGQHLPRRGILYGGKKMYENPNFLTVCYFHPSIPKSEILIGNVMLYNFVDHSKAVKLNLGRLLAISFIFECLSVLIHFFSNIWMKTFTGSIMRPFVGKRFFNKFSEG</sequence>
<dbReference type="EMBL" id="HBUE01292189">
    <property type="protein sequence ID" value="CAG6574581.1"/>
    <property type="molecule type" value="Transcribed_RNA"/>
</dbReference>
<feature type="transmembrane region" description="Helical" evidence="1">
    <location>
        <begin position="71"/>
        <end position="93"/>
    </location>
</feature>
<evidence type="ECO:0000313" key="2">
    <source>
        <dbReference type="EMBL" id="CAG6522950.1"/>
    </source>
</evidence>
<name>A0A8D8E1L0_CULPI</name>
<proteinExistence type="predicted"/>
<keyword evidence="1" id="KW-0472">Membrane</keyword>